<evidence type="ECO:0000313" key="2">
    <source>
        <dbReference type="EMBL" id="CAJ61310.1"/>
    </source>
</evidence>
<organism evidence="2 3">
    <name type="scientific">Frankia alni (strain DSM 45986 / CECT 9034 / ACN14a)</name>
    <dbReference type="NCBI Taxonomy" id="326424"/>
    <lineage>
        <taxon>Bacteria</taxon>
        <taxon>Bacillati</taxon>
        <taxon>Actinomycetota</taxon>
        <taxon>Actinomycetes</taxon>
        <taxon>Frankiales</taxon>
        <taxon>Frankiaceae</taxon>
        <taxon>Frankia</taxon>
    </lineage>
</organism>
<dbReference type="EMBL" id="CT573213">
    <property type="protein sequence ID" value="CAJ61310.1"/>
    <property type="molecule type" value="Genomic_DNA"/>
</dbReference>
<dbReference type="KEGG" id="fal:FRAAL2664"/>
<feature type="compositionally biased region" description="Gly residues" evidence="1">
    <location>
        <begin position="1"/>
        <end position="10"/>
    </location>
</feature>
<sequence>MPGGAGGGTTEGVRVGTTSMQGLPYPAQADPPNGPGQIQALAVAVEPRLVMSYADASDRDSKVLTPSGGMVAWLQNPGCHAVYDGSAWTATPRIRTVANRLARLQIGQKGSGDIAVEQDSGLPFGWDGAEWRGLWPSRYLSATSVPVTGITNEVGIMRLEVPDYGCRVQVAFVVQASIAKSEPSDVFSLNVRNGTGQTPPALSGAVLTSVPWESGISGYIRHAPGNTGVISGAYSIQVNALRFGGSGNGAVTTAASYMSAVVTPVWS</sequence>
<proteinExistence type="predicted"/>
<accession>Q0RME1</accession>
<name>Q0RME1_FRAAA</name>
<reference evidence="2 3" key="1">
    <citation type="journal article" date="2007" name="Genome Res.">
        <title>Genome characteristics of facultatively symbiotic Frankia sp. strains reflect host range and host plant biogeography.</title>
        <authorList>
            <person name="Normand P."/>
            <person name="Lapierre P."/>
            <person name="Tisa L.S."/>
            <person name="Gogarten J.P."/>
            <person name="Alloisio N."/>
            <person name="Bagnarol E."/>
            <person name="Bassi C.A."/>
            <person name="Berry A.M."/>
            <person name="Bickhart D.M."/>
            <person name="Choisne N."/>
            <person name="Couloux A."/>
            <person name="Cournoyer B."/>
            <person name="Cruveiller S."/>
            <person name="Daubin V."/>
            <person name="Demange N."/>
            <person name="Francino M.P."/>
            <person name="Goltsman E."/>
            <person name="Huang Y."/>
            <person name="Kopp O.R."/>
            <person name="Labarre L."/>
            <person name="Lapidus A."/>
            <person name="Lavire C."/>
            <person name="Marechal J."/>
            <person name="Martinez M."/>
            <person name="Mastronunzio J.E."/>
            <person name="Mullin B.C."/>
            <person name="Niemann J."/>
            <person name="Pujic P."/>
            <person name="Rawnsley T."/>
            <person name="Rouy Z."/>
            <person name="Schenowitz C."/>
            <person name="Sellstedt A."/>
            <person name="Tavares F."/>
            <person name="Tomkins J.P."/>
            <person name="Vallenet D."/>
            <person name="Valverde C."/>
            <person name="Wall L.G."/>
            <person name="Wang Y."/>
            <person name="Medigue C."/>
            <person name="Benson D.R."/>
        </authorList>
    </citation>
    <scope>NUCLEOTIDE SEQUENCE [LARGE SCALE GENOMIC DNA]</scope>
    <source>
        <strain evidence="3">DSM 45986 / CECT 9034 / ACN14a</strain>
    </source>
</reference>
<dbReference type="Proteomes" id="UP000000657">
    <property type="component" value="Chromosome"/>
</dbReference>
<dbReference type="STRING" id="326424.FRAAL2664"/>
<evidence type="ECO:0000313" key="3">
    <source>
        <dbReference type="Proteomes" id="UP000000657"/>
    </source>
</evidence>
<dbReference type="HOGENOM" id="CLU_1041105_0_0_11"/>
<dbReference type="AlphaFoldDB" id="Q0RME1"/>
<keyword evidence="3" id="KW-1185">Reference proteome</keyword>
<evidence type="ECO:0000256" key="1">
    <source>
        <dbReference type="SAM" id="MobiDB-lite"/>
    </source>
</evidence>
<protein>
    <submittedName>
        <fullName evidence="2">Uncharacterized protein</fullName>
    </submittedName>
</protein>
<feature type="region of interest" description="Disordered" evidence="1">
    <location>
        <begin position="1"/>
        <end position="36"/>
    </location>
</feature>
<gene>
    <name evidence="2" type="ordered locus">FRAAL2664</name>
</gene>